<dbReference type="AlphaFoldDB" id="A0A518G5J7"/>
<reference evidence="1 2" key="1">
    <citation type="submission" date="2019-02" db="EMBL/GenBank/DDBJ databases">
        <title>Deep-cultivation of Planctomycetes and their phenomic and genomic characterization uncovers novel biology.</title>
        <authorList>
            <person name="Wiegand S."/>
            <person name="Jogler M."/>
            <person name="Boedeker C."/>
            <person name="Pinto D."/>
            <person name="Vollmers J."/>
            <person name="Rivas-Marin E."/>
            <person name="Kohn T."/>
            <person name="Peeters S.H."/>
            <person name="Heuer A."/>
            <person name="Rast P."/>
            <person name="Oberbeckmann S."/>
            <person name="Bunk B."/>
            <person name="Jeske O."/>
            <person name="Meyerdierks A."/>
            <person name="Storesund J.E."/>
            <person name="Kallscheuer N."/>
            <person name="Luecker S."/>
            <person name="Lage O.M."/>
            <person name="Pohl T."/>
            <person name="Merkel B.J."/>
            <person name="Hornburger P."/>
            <person name="Mueller R.-W."/>
            <person name="Bruemmer F."/>
            <person name="Labrenz M."/>
            <person name="Spormann A.M."/>
            <person name="Op den Camp H."/>
            <person name="Overmann J."/>
            <person name="Amann R."/>
            <person name="Jetten M.S.M."/>
            <person name="Mascher T."/>
            <person name="Medema M.H."/>
            <person name="Devos D.P."/>
            <person name="Kaster A.-K."/>
            <person name="Ovreas L."/>
            <person name="Rohde M."/>
            <person name="Galperin M.Y."/>
            <person name="Jogler C."/>
        </authorList>
    </citation>
    <scope>NUCLEOTIDE SEQUENCE [LARGE SCALE GENOMIC DNA]</scope>
    <source>
        <strain evidence="1 2">Q31a</strain>
    </source>
</reference>
<organism evidence="1 2">
    <name type="scientific">Aureliella helgolandensis</name>
    <dbReference type="NCBI Taxonomy" id="2527968"/>
    <lineage>
        <taxon>Bacteria</taxon>
        <taxon>Pseudomonadati</taxon>
        <taxon>Planctomycetota</taxon>
        <taxon>Planctomycetia</taxon>
        <taxon>Pirellulales</taxon>
        <taxon>Pirellulaceae</taxon>
        <taxon>Aureliella</taxon>
    </lineage>
</organism>
<protein>
    <recommendedName>
        <fullName evidence="3">Lipoprotein</fullName>
    </recommendedName>
</protein>
<sequence>MQYLTRLLITGVAVLVGCTGKQPNPTNVPSKPQHLIMSEGNATSDGLSVSSGNVVVIENQPGIAFATVTIPKQPKRVAYFLVFNHDGPNVGVKTESESSGASGNTFHTINTYGKECTANYEVVLQEETEAVKTETVSIDDKAYDSSKGRVFLIDMKLDPPNVTQVNLHMPNNVPDLKVETDATRQFGDDTVNALRKASKTVNEFCRSIEAKGG</sequence>
<dbReference type="RefSeq" id="WP_145077067.1">
    <property type="nucleotide sequence ID" value="NZ_CP036298.1"/>
</dbReference>
<dbReference type="Proteomes" id="UP000318017">
    <property type="component" value="Chromosome"/>
</dbReference>
<proteinExistence type="predicted"/>
<keyword evidence="2" id="KW-1185">Reference proteome</keyword>
<name>A0A518G5J7_9BACT</name>
<evidence type="ECO:0008006" key="3">
    <source>
        <dbReference type="Google" id="ProtNLM"/>
    </source>
</evidence>
<accession>A0A518G5J7</accession>
<dbReference type="OrthoDB" id="9828384at2"/>
<dbReference type="KEGG" id="ahel:Q31a_21510"/>
<dbReference type="EMBL" id="CP036298">
    <property type="protein sequence ID" value="QDV23844.1"/>
    <property type="molecule type" value="Genomic_DNA"/>
</dbReference>
<evidence type="ECO:0000313" key="2">
    <source>
        <dbReference type="Proteomes" id="UP000318017"/>
    </source>
</evidence>
<dbReference type="PROSITE" id="PS51257">
    <property type="entry name" value="PROKAR_LIPOPROTEIN"/>
    <property type="match status" value="1"/>
</dbReference>
<evidence type="ECO:0000313" key="1">
    <source>
        <dbReference type="EMBL" id="QDV23844.1"/>
    </source>
</evidence>
<gene>
    <name evidence="1" type="ORF">Q31a_21510</name>
</gene>